<evidence type="ECO:0000256" key="1">
    <source>
        <dbReference type="ARBA" id="ARBA00004162"/>
    </source>
</evidence>
<dbReference type="OrthoDB" id="952702at2"/>
<evidence type="ECO:0000313" key="10">
    <source>
        <dbReference type="Proteomes" id="UP000284250"/>
    </source>
</evidence>
<dbReference type="GO" id="GO:0022857">
    <property type="term" value="F:transmembrane transporter activity"/>
    <property type="evidence" value="ECO:0007669"/>
    <property type="project" value="InterPro"/>
</dbReference>
<keyword evidence="7" id="KW-0813">Transport</keyword>
<dbReference type="InterPro" id="IPR003400">
    <property type="entry name" value="ExbD"/>
</dbReference>
<dbReference type="GO" id="GO:0005886">
    <property type="term" value="C:plasma membrane"/>
    <property type="evidence" value="ECO:0007669"/>
    <property type="project" value="UniProtKB-SubCell"/>
</dbReference>
<evidence type="ECO:0000256" key="3">
    <source>
        <dbReference type="ARBA" id="ARBA00022475"/>
    </source>
</evidence>
<evidence type="ECO:0000256" key="2">
    <source>
        <dbReference type="ARBA" id="ARBA00005811"/>
    </source>
</evidence>
<dbReference type="AlphaFoldDB" id="A0A418R660"/>
<accession>A0A418R660</accession>
<sequence>MQKLPAPASARRPPRRKLRPLDMTPMAGVGFLLVCFFLMASSFSRPTVMQLSMPVKPPPDALFEQSDCGCGTSVLTVLLGPNHQVWYYWGMLSNADLPGLHQTDLSPSGLRQVLLGFRAEGGPCGMVLLKPTDAANYRSLVDALDEMKVTDQRRYALVEVSEAEKALLCPRPR</sequence>
<keyword evidence="10" id="KW-1185">Reference proteome</keyword>
<organism evidence="9 10">
    <name type="scientific">Hymenobacter rubripertinctus</name>
    <dbReference type="NCBI Taxonomy" id="2029981"/>
    <lineage>
        <taxon>Bacteria</taxon>
        <taxon>Pseudomonadati</taxon>
        <taxon>Bacteroidota</taxon>
        <taxon>Cytophagia</taxon>
        <taxon>Cytophagales</taxon>
        <taxon>Hymenobacteraceae</taxon>
        <taxon>Hymenobacter</taxon>
    </lineage>
</organism>
<evidence type="ECO:0000256" key="4">
    <source>
        <dbReference type="ARBA" id="ARBA00022692"/>
    </source>
</evidence>
<dbReference type="GO" id="GO:0015031">
    <property type="term" value="P:protein transport"/>
    <property type="evidence" value="ECO:0007669"/>
    <property type="project" value="UniProtKB-KW"/>
</dbReference>
<name>A0A418R660_9BACT</name>
<evidence type="ECO:0000256" key="7">
    <source>
        <dbReference type="RuleBase" id="RU003879"/>
    </source>
</evidence>
<keyword evidence="7" id="KW-0653">Protein transport</keyword>
<dbReference type="PANTHER" id="PTHR30558:SF3">
    <property type="entry name" value="BIOPOLYMER TRANSPORT PROTEIN EXBD-RELATED"/>
    <property type="match status" value="1"/>
</dbReference>
<dbReference type="PANTHER" id="PTHR30558">
    <property type="entry name" value="EXBD MEMBRANE COMPONENT OF PMF-DRIVEN MACROMOLECULE IMPORT SYSTEM"/>
    <property type="match status" value="1"/>
</dbReference>
<keyword evidence="5" id="KW-1133">Transmembrane helix</keyword>
<feature type="compositionally biased region" description="Low complexity" evidence="8">
    <location>
        <begin position="1"/>
        <end position="11"/>
    </location>
</feature>
<comment type="caution">
    <text evidence="9">The sequence shown here is derived from an EMBL/GenBank/DDBJ whole genome shotgun (WGS) entry which is preliminary data.</text>
</comment>
<dbReference type="EMBL" id="QYCN01000004">
    <property type="protein sequence ID" value="RIY12943.1"/>
    <property type="molecule type" value="Genomic_DNA"/>
</dbReference>
<gene>
    <name evidence="9" type="ORF">D0T11_04235</name>
</gene>
<comment type="subcellular location">
    <subcellularLocation>
        <location evidence="1">Cell membrane</location>
        <topology evidence="1">Single-pass membrane protein</topology>
    </subcellularLocation>
    <subcellularLocation>
        <location evidence="7">Cell membrane</location>
        <topology evidence="7">Single-pass type II membrane protein</topology>
    </subcellularLocation>
</comment>
<keyword evidence="4 7" id="KW-0812">Transmembrane</keyword>
<dbReference type="RefSeq" id="WP_119654543.1">
    <property type="nucleotide sequence ID" value="NZ_JBHUOI010000028.1"/>
</dbReference>
<evidence type="ECO:0000256" key="6">
    <source>
        <dbReference type="ARBA" id="ARBA00023136"/>
    </source>
</evidence>
<evidence type="ECO:0000313" key="9">
    <source>
        <dbReference type="EMBL" id="RIY12943.1"/>
    </source>
</evidence>
<dbReference type="Pfam" id="PF02472">
    <property type="entry name" value="ExbD"/>
    <property type="match status" value="1"/>
</dbReference>
<evidence type="ECO:0000256" key="5">
    <source>
        <dbReference type="ARBA" id="ARBA00022989"/>
    </source>
</evidence>
<proteinExistence type="inferred from homology"/>
<dbReference type="Proteomes" id="UP000284250">
    <property type="component" value="Unassembled WGS sequence"/>
</dbReference>
<comment type="similarity">
    <text evidence="2 7">Belongs to the ExbD/TolR family.</text>
</comment>
<protein>
    <submittedName>
        <fullName evidence="9">Biopolymer transporter ExbD</fullName>
    </submittedName>
</protein>
<keyword evidence="6" id="KW-0472">Membrane</keyword>
<reference evidence="9 10" key="1">
    <citation type="submission" date="2019-01" db="EMBL/GenBank/DDBJ databases">
        <title>Hymenobacter humicola sp. nov., isolated from soils in Antarctica.</title>
        <authorList>
            <person name="Sedlacek I."/>
            <person name="Holochova P."/>
            <person name="Kralova S."/>
            <person name="Pantucek R."/>
            <person name="Stankova E."/>
            <person name="Vrbovska V."/>
            <person name="Kristofova L."/>
            <person name="Svec P."/>
            <person name="Busse H.-J."/>
        </authorList>
    </citation>
    <scope>NUCLEOTIDE SEQUENCE [LARGE SCALE GENOMIC DNA]</scope>
    <source>
        <strain evidence="9 10">CCM 8852</strain>
    </source>
</reference>
<evidence type="ECO:0000256" key="8">
    <source>
        <dbReference type="SAM" id="MobiDB-lite"/>
    </source>
</evidence>
<keyword evidence="3" id="KW-1003">Cell membrane</keyword>
<feature type="region of interest" description="Disordered" evidence="8">
    <location>
        <begin position="1"/>
        <end position="21"/>
    </location>
</feature>